<dbReference type="Proteomes" id="UP001306950">
    <property type="component" value="Unassembled WGS sequence"/>
</dbReference>
<comment type="caution">
    <text evidence="2">The sequence shown here is derived from an EMBL/GenBank/DDBJ whole genome shotgun (WGS) entry which is preliminary data.</text>
</comment>
<accession>A0ABU7VTS3</accession>
<evidence type="ECO:0000313" key="2">
    <source>
        <dbReference type="EMBL" id="MEF2966708.1"/>
    </source>
</evidence>
<reference evidence="2 3" key="1">
    <citation type="submission" date="2024-02" db="EMBL/GenBank/DDBJ databases">
        <title>A nitrogen-fixing paenibacillus bacterium.</title>
        <authorList>
            <person name="Zhang W.L."/>
            <person name="Chen S.F."/>
        </authorList>
    </citation>
    <scope>NUCLEOTIDE SEQUENCE [LARGE SCALE GENOMIC DNA]</scope>
    <source>
        <strain evidence="2 3">M1</strain>
    </source>
</reference>
<dbReference type="EMBL" id="JAZHPZ010000005">
    <property type="protein sequence ID" value="MEF2966708.1"/>
    <property type="molecule type" value="Genomic_DNA"/>
</dbReference>
<evidence type="ECO:0000256" key="1">
    <source>
        <dbReference type="SAM" id="SignalP"/>
    </source>
</evidence>
<keyword evidence="1" id="KW-0732">Signal</keyword>
<feature type="chain" id="PRO_5046591451" evidence="1">
    <location>
        <begin position="27"/>
        <end position="219"/>
    </location>
</feature>
<dbReference type="RefSeq" id="WP_331846920.1">
    <property type="nucleotide sequence ID" value="NZ_JAZHPZ010000005.1"/>
</dbReference>
<keyword evidence="3" id="KW-1185">Reference proteome</keyword>
<evidence type="ECO:0000313" key="3">
    <source>
        <dbReference type="Proteomes" id="UP001306950"/>
    </source>
</evidence>
<proteinExistence type="predicted"/>
<name>A0ABU7VTS3_9BACL</name>
<organism evidence="2 3">
    <name type="scientific">Paenibacillus haidiansis</name>
    <dbReference type="NCBI Taxonomy" id="1574488"/>
    <lineage>
        <taxon>Bacteria</taxon>
        <taxon>Bacillati</taxon>
        <taxon>Bacillota</taxon>
        <taxon>Bacilli</taxon>
        <taxon>Bacillales</taxon>
        <taxon>Paenibacillaceae</taxon>
        <taxon>Paenibacillus</taxon>
    </lineage>
</organism>
<feature type="signal peptide" evidence="1">
    <location>
        <begin position="1"/>
        <end position="26"/>
    </location>
</feature>
<gene>
    <name evidence="2" type="ORF">V3851_12780</name>
</gene>
<protein>
    <submittedName>
        <fullName evidence="2">Glycosyltransferase</fullName>
    </submittedName>
</protein>
<sequence length="219" mass="24695">MMTKFLKFMLVCLLLVGVAVPGNAQAEEKGKPSAKEGACISPAALQLSNEMRKLWIEHVLWTHGYIVSAVDGLQDQGQVLARLLRNQQDIGNAVKPYYGEAAGNHLAKLLTEHIIIAGKIVDAAKAGNQKEVDKLNKIWFRNADEIVKYFNKLNPYWTVKELQPLYYRHLQLVTDDAVTRIKKDWEGNIRAFDQGRDHITLLADALTRGLIAQFPDKFK</sequence>